<dbReference type="InterPro" id="IPR001515">
    <property type="entry name" value="Ribosomal_eL32"/>
</dbReference>
<evidence type="ECO:0000256" key="5">
    <source>
        <dbReference type="ARBA" id="ARBA00035377"/>
    </source>
</evidence>
<gene>
    <name evidence="6" type="ORF">ENU31_02530</name>
</gene>
<dbReference type="PANTHER" id="PTHR23413:SF1">
    <property type="entry name" value="RIBOSOMAL PROTEIN L32"/>
    <property type="match status" value="1"/>
</dbReference>
<evidence type="ECO:0000256" key="3">
    <source>
        <dbReference type="ARBA" id="ARBA00023274"/>
    </source>
</evidence>
<keyword evidence="3" id="KW-0687">Ribonucleoprotein</keyword>
<evidence type="ECO:0000256" key="2">
    <source>
        <dbReference type="ARBA" id="ARBA00022980"/>
    </source>
</evidence>
<dbReference type="PANTHER" id="PTHR23413">
    <property type="entry name" value="60S RIBOSOMAL PROTEIN L32 AND DNA-DIRECTED RNA POLYMERASE II, SUBUNIT N"/>
    <property type="match status" value="1"/>
</dbReference>
<accession>A0A7C4H649</accession>
<protein>
    <recommendedName>
        <fullName evidence="4">Large ribosomal subunit protein eL32</fullName>
    </recommendedName>
    <alternativeName>
        <fullName evidence="5">50S ribosomal protein L32e</fullName>
    </alternativeName>
</protein>
<comment type="caution">
    <text evidence="6">The sequence shown here is derived from an EMBL/GenBank/DDBJ whole genome shotgun (WGS) entry which is preliminary data.</text>
</comment>
<dbReference type="InterPro" id="IPR036351">
    <property type="entry name" value="Ribosomal_eL32_sf"/>
</dbReference>
<proteinExistence type="inferred from homology"/>
<dbReference type="Pfam" id="PF01655">
    <property type="entry name" value="Ribosomal_L32e"/>
    <property type="match status" value="1"/>
</dbReference>
<evidence type="ECO:0000256" key="4">
    <source>
        <dbReference type="ARBA" id="ARBA00035229"/>
    </source>
</evidence>
<dbReference type="EMBL" id="DTCA01000081">
    <property type="protein sequence ID" value="HGM07273.1"/>
    <property type="molecule type" value="Genomic_DNA"/>
</dbReference>
<dbReference type="GO" id="GO:0003735">
    <property type="term" value="F:structural constituent of ribosome"/>
    <property type="evidence" value="ECO:0007669"/>
    <property type="project" value="InterPro"/>
</dbReference>
<dbReference type="SMART" id="SM01393">
    <property type="entry name" value="Ribosomal_L32e"/>
    <property type="match status" value="1"/>
</dbReference>
<evidence type="ECO:0000313" key="6">
    <source>
        <dbReference type="EMBL" id="HGM07273.1"/>
    </source>
</evidence>
<evidence type="ECO:0000256" key="1">
    <source>
        <dbReference type="ARBA" id="ARBA00008431"/>
    </source>
</evidence>
<dbReference type="AlphaFoldDB" id="A0A7C4H649"/>
<dbReference type="GO" id="GO:0006412">
    <property type="term" value="P:translation"/>
    <property type="evidence" value="ECO:0007669"/>
    <property type="project" value="InterPro"/>
</dbReference>
<organism evidence="6">
    <name type="scientific">Ignisphaera aggregans</name>
    <dbReference type="NCBI Taxonomy" id="334771"/>
    <lineage>
        <taxon>Archaea</taxon>
        <taxon>Thermoproteota</taxon>
        <taxon>Thermoprotei</taxon>
        <taxon>Desulfurococcales</taxon>
        <taxon>Desulfurococcaceae</taxon>
        <taxon>Ignisphaera</taxon>
    </lineage>
</organism>
<dbReference type="GO" id="GO:0022625">
    <property type="term" value="C:cytosolic large ribosomal subunit"/>
    <property type="evidence" value="ECO:0007669"/>
    <property type="project" value="TreeGrafter"/>
</dbReference>
<dbReference type="InterPro" id="IPR023654">
    <property type="entry name" value="Ribosomal_eL32_arc"/>
</dbReference>
<reference evidence="6" key="1">
    <citation type="journal article" date="2020" name="mSystems">
        <title>Genome- and Community-Level Interaction Insights into Carbon Utilization and Element Cycling Functions of Hydrothermarchaeota in Hydrothermal Sediment.</title>
        <authorList>
            <person name="Zhou Z."/>
            <person name="Liu Y."/>
            <person name="Xu W."/>
            <person name="Pan J."/>
            <person name="Luo Z.H."/>
            <person name="Li M."/>
        </authorList>
    </citation>
    <scope>NUCLEOTIDE SEQUENCE [LARGE SCALE GENOMIC DNA]</scope>
    <source>
        <strain evidence="6">SpSt-658</strain>
    </source>
</reference>
<dbReference type="SUPFAM" id="SSF52042">
    <property type="entry name" value="Ribosomal protein L32e"/>
    <property type="match status" value="1"/>
</dbReference>
<keyword evidence="2 6" id="KW-0689">Ribosomal protein</keyword>
<name>A0A7C4H649_9CREN</name>
<sequence>MNAETSIEDILEKRKNILKQLRARRKHIKKAINIRSSRPIFLRNIWWKFKKFENNLKWKKPRGKDNPMRLSLKGYPPVVKSGYGTPLDFRHIHPSGLEPIIVSNSKALLNLDPKKHIIYIASSVSLKKRLEIISVAKSRGFKIANA</sequence>
<dbReference type="NCBIfam" id="NF006332">
    <property type="entry name" value="PRK08562.1"/>
    <property type="match status" value="1"/>
</dbReference>
<comment type="similarity">
    <text evidence="1">Belongs to the eukaryotic ribosomal protein eL32 family.</text>
</comment>